<evidence type="ECO:0000256" key="1">
    <source>
        <dbReference type="ARBA" id="ARBA00023157"/>
    </source>
</evidence>
<keyword evidence="4" id="KW-0812">Transmembrane</keyword>
<dbReference type="InterPro" id="IPR003597">
    <property type="entry name" value="Ig_C1-set"/>
</dbReference>
<dbReference type="OMA" id="PITANVC"/>
<dbReference type="Gene3D" id="2.60.40.10">
    <property type="entry name" value="Immunoglobulins"/>
    <property type="match status" value="1"/>
</dbReference>
<dbReference type="CDD" id="cd07687">
    <property type="entry name" value="IgC_TCR_delta"/>
    <property type="match status" value="1"/>
</dbReference>
<dbReference type="InterPro" id="IPR051755">
    <property type="entry name" value="Ig-like_CS_Receptor"/>
</dbReference>
<sequence>MCSWDTRQMTFGAGTKLFVEPQNQPPVKPHVFIMKNGTNVACLVKDFYPKNVNISLQSSKKIIEFDPVVAVTPSGKYSAVKLGRYADSNSVTCSVQHNDEIVYSTDTEPKTKYSTDFEPKTNASDNPKPVETENIHQTSERCSELKVHAEKVNMMSLTVLGLRMLLAKTVAVNFLLTAKLFFF</sequence>
<dbReference type="SUPFAM" id="SSF48726">
    <property type="entry name" value="Immunoglobulin"/>
    <property type="match status" value="1"/>
</dbReference>
<dbReference type="GeneTree" id="ENSGT00550000075201"/>
<gene>
    <name evidence="6" type="primary">TRDC</name>
</gene>
<dbReference type="Pfam" id="PF07654">
    <property type="entry name" value="C1-set"/>
    <property type="match status" value="1"/>
</dbReference>
<evidence type="ECO:0000256" key="4">
    <source>
        <dbReference type="SAM" id="Phobius"/>
    </source>
</evidence>
<dbReference type="InterPro" id="IPR013783">
    <property type="entry name" value="Ig-like_fold"/>
</dbReference>
<dbReference type="InParanoid" id="A0A671DID1"/>
<reference evidence="6 7" key="2">
    <citation type="journal article" date="2018" name="Annu Rev Anim Biosci">
        <title>Bat Biology, Genomes, and the Bat1K Project: To Generate Chromosome-Level Genomes for All Living Bat Species.</title>
        <authorList>
            <person name="Teeling E.C."/>
            <person name="Vernes S.C."/>
            <person name="Davalos L.M."/>
            <person name="Ray D.A."/>
            <person name="Gilbert M.T.P."/>
            <person name="Myers E."/>
        </authorList>
    </citation>
    <scope>NUCLEOTIDE SEQUENCE</scope>
</reference>
<reference evidence="6" key="4">
    <citation type="submission" date="2025-08" db="UniProtKB">
        <authorList>
            <consortium name="Ensembl"/>
        </authorList>
    </citation>
    <scope>IDENTIFICATION</scope>
</reference>
<protein>
    <submittedName>
        <fullName evidence="6">T cell receptor delta constant</fullName>
    </submittedName>
</protein>
<evidence type="ECO:0000256" key="3">
    <source>
        <dbReference type="SAM" id="MobiDB-lite"/>
    </source>
</evidence>
<accession>A0A671DID1</accession>
<name>A0A671DID1_RHIFE</name>
<keyword evidence="4" id="KW-1133">Transmembrane helix</keyword>
<reference evidence="7" key="3">
    <citation type="submission" date="2018-12" db="EMBL/GenBank/DDBJ databases">
        <title>G10K-VGP greater horseshoe bat female genome, primary haplotype.</title>
        <authorList>
            <person name="Teeling E."/>
            <person name="Myers G."/>
            <person name="Vernes S."/>
            <person name="Pippel M."/>
            <person name="Winkler S."/>
            <person name="Fedrigo O."/>
            <person name="Rhie A."/>
            <person name="Koren S."/>
            <person name="Phillippy A."/>
            <person name="Lewin H."/>
            <person name="Damas J."/>
            <person name="Howe K."/>
            <person name="Mountcastle J."/>
            <person name="Jarvis E.D."/>
        </authorList>
    </citation>
    <scope>NUCLEOTIDE SEQUENCE [LARGE SCALE GENOMIC DNA]</scope>
</reference>
<dbReference type="Proteomes" id="UP000472240">
    <property type="component" value="Chromosome 6"/>
</dbReference>
<feature type="region of interest" description="Disordered" evidence="3">
    <location>
        <begin position="112"/>
        <end position="136"/>
    </location>
</feature>
<dbReference type="AlphaFoldDB" id="A0A671DID1"/>
<dbReference type="FunFam" id="2.60.40.10:FF:001810">
    <property type="entry name" value="T cell receptor delta constant"/>
    <property type="match status" value="1"/>
</dbReference>
<dbReference type="GO" id="GO:0009897">
    <property type="term" value="C:external side of plasma membrane"/>
    <property type="evidence" value="ECO:0007669"/>
    <property type="project" value="Ensembl"/>
</dbReference>
<reference evidence="6" key="5">
    <citation type="submission" date="2025-09" db="UniProtKB">
        <authorList>
            <consortium name="Ensembl"/>
        </authorList>
    </citation>
    <scope>IDENTIFICATION</scope>
</reference>
<evidence type="ECO:0000259" key="5">
    <source>
        <dbReference type="Pfam" id="PF07654"/>
    </source>
</evidence>
<proteinExistence type="predicted"/>
<evidence type="ECO:0000313" key="6">
    <source>
        <dbReference type="Ensembl" id="ENSRFEP00010000666.1"/>
    </source>
</evidence>
<organism evidence="6 7">
    <name type="scientific">Rhinolophus ferrumequinum</name>
    <name type="common">Greater horseshoe bat</name>
    <dbReference type="NCBI Taxonomy" id="59479"/>
    <lineage>
        <taxon>Eukaryota</taxon>
        <taxon>Metazoa</taxon>
        <taxon>Chordata</taxon>
        <taxon>Craniata</taxon>
        <taxon>Vertebrata</taxon>
        <taxon>Euteleostomi</taxon>
        <taxon>Mammalia</taxon>
        <taxon>Eutheria</taxon>
        <taxon>Laurasiatheria</taxon>
        <taxon>Chiroptera</taxon>
        <taxon>Yinpterochiroptera</taxon>
        <taxon>Rhinolophoidea</taxon>
        <taxon>Rhinolophidae</taxon>
        <taxon>Rhinolophinae</taxon>
        <taxon>Rhinolophus</taxon>
    </lineage>
</organism>
<keyword evidence="1" id="KW-1015">Disulfide bond</keyword>
<keyword evidence="4" id="KW-0472">Membrane</keyword>
<dbReference type="PANTHER" id="PTHR19971">
    <property type="entry name" value="SIGNAL-REGULATORY PROTEIN BETA"/>
    <property type="match status" value="1"/>
</dbReference>
<feature type="transmembrane region" description="Helical" evidence="4">
    <location>
        <begin position="160"/>
        <end position="182"/>
    </location>
</feature>
<feature type="domain" description="Immunoglobulin C1-set" evidence="5">
    <location>
        <begin position="35"/>
        <end position="98"/>
    </location>
</feature>
<dbReference type="Ensembl" id="ENSRFET00010000759.1">
    <property type="protein sequence ID" value="ENSRFEP00010000666.1"/>
    <property type="gene ID" value="ENSRFEG00010000556.1"/>
</dbReference>
<evidence type="ECO:0000256" key="2">
    <source>
        <dbReference type="ARBA" id="ARBA00023180"/>
    </source>
</evidence>
<dbReference type="InterPro" id="IPR036179">
    <property type="entry name" value="Ig-like_dom_sf"/>
</dbReference>
<keyword evidence="2" id="KW-0325">Glycoprotein</keyword>
<dbReference type="FunCoup" id="A0A671DID1">
    <property type="interactions" value="3"/>
</dbReference>
<evidence type="ECO:0000313" key="7">
    <source>
        <dbReference type="Proteomes" id="UP000472240"/>
    </source>
</evidence>
<reference evidence="6 7" key="1">
    <citation type="journal article" date="2015" name="Annu Rev Anim Biosci">
        <title>The Genome 10K Project: a way forward.</title>
        <authorList>
            <person name="Koepfli K.P."/>
            <person name="Paten B."/>
            <person name="O'Brien S.J."/>
            <person name="Koepfli K.P."/>
            <person name="Paten B."/>
            <person name="Antunes A."/>
            <person name="Belov K."/>
            <person name="Bustamante C."/>
            <person name="Castoe T.A."/>
            <person name="Clawson H."/>
            <person name="Crawford A.J."/>
            <person name="Diekhans M."/>
            <person name="Distel D."/>
            <person name="Durbin R."/>
            <person name="Earl D."/>
            <person name="Fujita M.K."/>
            <person name="Gamble T."/>
            <person name="Georges A."/>
            <person name="Gemmell N."/>
            <person name="Gilbert M.T."/>
            <person name="Graves J.M."/>
            <person name="Green R.E."/>
            <person name="Hickey G."/>
            <person name="Jarvis E.D."/>
            <person name="Johnson W."/>
            <person name="Komissarov A."/>
            <person name="Korf I."/>
            <person name="Kuhn R."/>
            <person name="Larkin D.M."/>
            <person name="Lewin H."/>
            <person name="Lopez J.V."/>
            <person name="Ma J."/>
            <person name="Marques-Bonet T."/>
            <person name="Miller W."/>
            <person name="Murphy R."/>
            <person name="Pevzner P."/>
            <person name="Shapiro B."/>
            <person name="Steiner C."/>
            <person name="Tamazian G."/>
            <person name="Venkatesh B."/>
            <person name="Wang J."/>
            <person name="Wayne R."/>
            <person name="Wiley E."/>
            <person name="Yang H."/>
            <person name="Zhang G."/>
            <person name="Haussler D."/>
            <person name="Ryder O."/>
            <person name="O'Brien S.J."/>
        </authorList>
    </citation>
    <scope>NUCLEOTIDE SEQUENCE</scope>
</reference>
<keyword evidence="7" id="KW-1185">Reference proteome</keyword>